<sequence length="152" mass="16502">MSNEQSNCNAFTIQPMPRGWIPSHKTQEEGTKSTSPSKHLAINTPRHEQGFQAGSSKGSLLKVWFVSKRTGVVGVFNSQGTGWCKVKKKTRIHDVSPSTLTCSVQATDVDVIAQVAEPDWNGGTVFYSQRSGIGCNFINNGFESHSTVNTDG</sequence>
<gene>
    <name evidence="3" type="ORF">RJ639_017475</name>
</gene>
<dbReference type="Pfam" id="PF05691">
    <property type="entry name" value="Raffinose_syn"/>
    <property type="match status" value="1"/>
</dbReference>
<dbReference type="AlphaFoldDB" id="A0AA88VH59"/>
<keyword evidence="4" id="KW-1185">Reference proteome</keyword>
<feature type="compositionally biased region" description="Polar residues" evidence="2">
    <location>
        <begin position="1"/>
        <end position="12"/>
    </location>
</feature>
<reference evidence="3" key="1">
    <citation type="submission" date="2022-12" db="EMBL/GenBank/DDBJ databases">
        <title>Draft genome assemblies for two species of Escallonia (Escalloniales).</title>
        <authorList>
            <person name="Chanderbali A."/>
            <person name="Dervinis C."/>
            <person name="Anghel I."/>
            <person name="Soltis D."/>
            <person name="Soltis P."/>
            <person name="Zapata F."/>
        </authorList>
    </citation>
    <scope>NUCLEOTIDE SEQUENCE</scope>
    <source>
        <strain evidence="3">UCBG64.0493</strain>
        <tissue evidence="3">Leaf</tissue>
    </source>
</reference>
<protein>
    <submittedName>
        <fullName evidence="3">Uncharacterized protein</fullName>
    </submittedName>
</protein>
<name>A0AA88VH59_9ASTE</name>
<evidence type="ECO:0000256" key="1">
    <source>
        <dbReference type="ARBA" id="ARBA00023277"/>
    </source>
</evidence>
<organism evidence="3 4">
    <name type="scientific">Escallonia herrerae</name>
    <dbReference type="NCBI Taxonomy" id="1293975"/>
    <lineage>
        <taxon>Eukaryota</taxon>
        <taxon>Viridiplantae</taxon>
        <taxon>Streptophyta</taxon>
        <taxon>Embryophyta</taxon>
        <taxon>Tracheophyta</taxon>
        <taxon>Spermatophyta</taxon>
        <taxon>Magnoliopsida</taxon>
        <taxon>eudicotyledons</taxon>
        <taxon>Gunneridae</taxon>
        <taxon>Pentapetalae</taxon>
        <taxon>asterids</taxon>
        <taxon>campanulids</taxon>
        <taxon>Escalloniales</taxon>
        <taxon>Escalloniaceae</taxon>
        <taxon>Escallonia</taxon>
    </lineage>
</organism>
<evidence type="ECO:0000313" key="4">
    <source>
        <dbReference type="Proteomes" id="UP001188597"/>
    </source>
</evidence>
<dbReference type="PANTHER" id="PTHR31268:SF32">
    <property type="entry name" value="GALACTINOL--SUCROSE GALACTOSYLTRANSFERASE 2-RELATED"/>
    <property type="match status" value="1"/>
</dbReference>
<feature type="region of interest" description="Disordered" evidence="2">
    <location>
        <begin position="1"/>
        <end position="43"/>
    </location>
</feature>
<proteinExistence type="predicted"/>
<accession>A0AA88VH59</accession>
<dbReference type="InterPro" id="IPR008811">
    <property type="entry name" value="Glycosyl_hydrolases_36"/>
</dbReference>
<dbReference type="EMBL" id="JAVXUP010002015">
    <property type="protein sequence ID" value="KAK3006275.1"/>
    <property type="molecule type" value="Genomic_DNA"/>
</dbReference>
<comment type="caution">
    <text evidence="3">The sequence shown here is derived from an EMBL/GenBank/DDBJ whole genome shotgun (WGS) entry which is preliminary data.</text>
</comment>
<dbReference type="PANTHER" id="PTHR31268">
    <property type="match status" value="1"/>
</dbReference>
<dbReference type="GO" id="GO:0052692">
    <property type="term" value="F:raffinose alpha-galactosidase activity"/>
    <property type="evidence" value="ECO:0007669"/>
    <property type="project" value="TreeGrafter"/>
</dbReference>
<evidence type="ECO:0000256" key="2">
    <source>
        <dbReference type="SAM" id="MobiDB-lite"/>
    </source>
</evidence>
<keyword evidence="1" id="KW-0119">Carbohydrate metabolism</keyword>
<evidence type="ECO:0000313" key="3">
    <source>
        <dbReference type="EMBL" id="KAK3006275.1"/>
    </source>
</evidence>
<dbReference type="Proteomes" id="UP001188597">
    <property type="component" value="Unassembled WGS sequence"/>
</dbReference>